<proteinExistence type="predicted"/>
<accession>A0A433U9R0</accession>
<dbReference type="Proteomes" id="UP000271974">
    <property type="component" value="Unassembled WGS sequence"/>
</dbReference>
<feature type="transmembrane region" description="Helical" evidence="10">
    <location>
        <begin position="344"/>
        <end position="367"/>
    </location>
</feature>
<dbReference type="GO" id="GO:0007218">
    <property type="term" value="P:neuropeptide signaling pathway"/>
    <property type="evidence" value="ECO:0007669"/>
    <property type="project" value="TreeGrafter"/>
</dbReference>
<protein>
    <recommendedName>
        <fullName evidence="13">G-protein coupled receptors family 1 profile domain-containing protein</fullName>
    </recommendedName>
</protein>
<organism evidence="11 12">
    <name type="scientific">Elysia chlorotica</name>
    <name type="common">Eastern emerald elysia</name>
    <name type="synonym">Sea slug</name>
    <dbReference type="NCBI Taxonomy" id="188477"/>
    <lineage>
        <taxon>Eukaryota</taxon>
        <taxon>Metazoa</taxon>
        <taxon>Spiralia</taxon>
        <taxon>Lophotrochozoa</taxon>
        <taxon>Mollusca</taxon>
        <taxon>Gastropoda</taxon>
        <taxon>Heterobranchia</taxon>
        <taxon>Euthyneura</taxon>
        <taxon>Panpulmonata</taxon>
        <taxon>Sacoglossa</taxon>
        <taxon>Placobranchoidea</taxon>
        <taxon>Plakobranchidae</taxon>
        <taxon>Elysia</taxon>
    </lineage>
</organism>
<evidence type="ECO:0000256" key="2">
    <source>
        <dbReference type="ARBA" id="ARBA00022475"/>
    </source>
</evidence>
<dbReference type="Gene3D" id="1.20.1070.10">
    <property type="entry name" value="Rhodopsin 7-helix transmembrane proteins"/>
    <property type="match status" value="1"/>
</dbReference>
<keyword evidence="2" id="KW-1003">Cell membrane</keyword>
<reference evidence="11 12" key="1">
    <citation type="submission" date="2019-01" db="EMBL/GenBank/DDBJ databases">
        <title>A draft genome assembly of the solar-powered sea slug Elysia chlorotica.</title>
        <authorList>
            <person name="Cai H."/>
            <person name="Li Q."/>
            <person name="Fang X."/>
            <person name="Li J."/>
            <person name="Curtis N.E."/>
            <person name="Altenburger A."/>
            <person name="Shibata T."/>
            <person name="Feng M."/>
            <person name="Maeda T."/>
            <person name="Schwartz J.A."/>
            <person name="Shigenobu S."/>
            <person name="Lundholm N."/>
            <person name="Nishiyama T."/>
            <person name="Yang H."/>
            <person name="Hasebe M."/>
            <person name="Li S."/>
            <person name="Pierce S.K."/>
            <person name="Wang J."/>
        </authorList>
    </citation>
    <scope>NUCLEOTIDE SEQUENCE [LARGE SCALE GENOMIC DNA]</scope>
    <source>
        <strain evidence="11">EC2010</strain>
        <tissue evidence="11">Whole organism of an adult</tissue>
    </source>
</reference>
<comment type="caution">
    <text evidence="11">The sequence shown here is derived from an EMBL/GenBank/DDBJ whole genome shotgun (WGS) entry which is preliminary data.</text>
</comment>
<keyword evidence="12" id="KW-1185">Reference proteome</keyword>
<feature type="transmembrane region" description="Helical" evidence="10">
    <location>
        <begin position="105"/>
        <end position="138"/>
    </location>
</feature>
<comment type="subcellular location">
    <subcellularLocation>
        <location evidence="1">Cell membrane</location>
        <topology evidence="1">Multi-pass membrane protein</topology>
    </subcellularLocation>
</comment>
<name>A0A433U9R0_ELYCH</name>
<dbReference type="InterPro" id="IPR000276">
    <property type="entry name" value="GPCR_Rhodpsn"/>
</dbReference>
<dbReference type="SUPFAM" id="SSF81321">
    <property type="entry name" value="Family A G protein-coupled receptor-like"/>
    <property type="match status" value="1"/>
</dbReference>
<dbReference type="AlphaFoldDB" id="A0A433U9R0"/>
<sequence length="377" mass="41701">MQSFVNASSPATTIDKNLISEGTLWITAVVIRVCVNGALAFSGLVTNVINIIVFKHMGIDYSTESFFILSIADGIVGLIGTFAGVCNGLRYMASPRVALNMHPAYVLLLAAATVPCLTSSVSTTTIAVLRCFCVALPLRVRDVMTAWRQRLYILLSTALSISFLSYGLSGTKLNTRIHPKTNVTQVVLKFHRKYIERNRLSDFYRGVVFYICFFTVSVCLVVLIVALRRSLDFRRGSSKTGNGSGSEGQDEEKSKEFKKVKSGAREARVIKLVVLVSAVFTVSNLPAMIASILRQTVPGFTNVGELKRTVERFGFGRMSLLTFINCSNVTWATRVQDVFTFTKIFALIIIIVTGIYKLFTAVTWLIYNGMPSKWTMQ</sequence>
<dbReference type="GO" id="GO:0008528">
    <property type="term" value="F:G protein-coupled peptide receptor activity"/>
    <property type="evidence" value="ECO:0007669"/>
    <property type="project" value="TreeGrafter"/>
</dbReference>
<evidence type="ECO:0000313" key="12">
    <source>
        <dbReference type="Proteomes" id="UP000271974"/>
    </source>
</evidence>
<keyword evidence="6 10" id="KW-0472">Membrane</keyword>
<evidence type="ECO:0008006" key="13">
    <source>
        <dbReference type="Google" id="ProtNLM"/>
    </source>
</evidence>
<feature type="transmembrane region" description="Helical" evidence="10">
    <location>
        <begin position="207"/>
        <end position="227"/>
    </location>
</feature>
<feature type="region of interest" description="Disordered" evidence="9">
    <location>
        <begin position="235"/>
        <end position="257"/>
    </location>
</feature>
<keyword evidence="4 10" id="KW-1133">Transmembrane helix</keyword>
<dbReference type="EMBL" id="RQTK01000030">
    <property type="protein sequence ID" value="RUS90543.1"/>
    <property type="molecule type" value="Genomic_DNA"/>
</dbReference>
<keyword evidence="8" id="KW-0807">Transducer</keyword>
<evidence type="ECO:0000256" key="3">
    <source>
        <dbReference type="ARBA" id="ARBA00022692"/>
    </source>
</evidence>
<gene>
    <name evidence="11" type="ORF">EGW08_001720</name>
</gene>
<dbReference type="Pfam" id="PF00001">
    <property type="entry name" value="7tm_1"/>
    <property type="match status" value="1"/>
</dbReference>
<evidence type="ECO:0000256" key="7">
    <source>
        <dbReference type="ARBA" id="ARBA00023170"/>
    </source>
</evidence>
<evidence type="ECO:0000256" key="8">
    <source>
        <dbReference type="ARBA" id="ARBA00023224"/>
    </source>
</evidence>
<keyword evidence="3 10" id="KW-0812">Transmembrane</keyword>
<evidence type="ECO:0000256" key="5">
    <source>
        <dbReference type="ARBA" id="ARBA00023040"/>
    </source>
</evidence>
<feature type="transmembrane region" description="Helical" evidence="10">
    <location>
        <begin position="150"/>
        <end position="168"/>
    </location>
</feature>
<feature type="transmembrane region" description="Helical" evidence="10">
    <location>
        <begin position="269"/>
        <end position="293"/>
    </location>
</feature>
<evidence type="ECO:0000256" key="1">
    <source>
        <dbReference type="ARBA" id="ARBA00004651"/>
    </source>
</evidence>
<keyword evidence="7" id="KW-0675">Receptor</keyword>
<dbReference type="GO" id="GO:0005886">
    <property type="term" value="C:plasma membrane"/>
    <property type="evidence" value="ECO:0007669"/>
    <property type="project" value="UniProtKB-SubCell"/>
</dbReference>
<dbReference type="PANTHER" id="PTHR24230:SF75">
    <property type="entry name" value="RELAXIN FAMILY PEPTIDE RECEPTOR 3"/>
    <property type="match status" value="1"/>
</dbReference>
<evidence type="ECO:0000256" key="6">
    <source>
        <dbReference type="ARBA" id="ARBA00023136"/>
    </source>
</evidence>
<evidence type="ECO:0000313" key="11">
    <source>
        <dbReference type="EMBL" id="RUS90543.1"/>
    </source>
</evidence>
<evidence type="ECO:0000256" key="9">
    <source>
        <dbReference type="SAM" id="MobiDB-lite"/>
    </source>
</evidence>
<dbReference type="OrthoDB" id="6150079at2759"/>
<dbReference type="PANTHER" id="PTHR24230">
    <property type="entry name" value="G-PROTEIN COUPLED RECEPTOR"/>
    <property type="match status" value="1"/>
</dbReference>
<keyword evidence="5" id="KW-0297">G-protein coupled receptor</keyword>
<dbReference type="STRING" id="188477.A0A433U9R0"/>
<feature type="transmembrane region" description="Helical" evidence="10">
    <location>
        <begin position="24"/>
        <end position="54"/>
    </location>
</feature>
<evidence type="ECO:0000256" key="10">
    <source>
        <dbReference type="SAM" id="Phobius"/>
    </source>
</evidence>
<evidence type="ECO:0000256" key="4">
    <source>
        <dbReference type="ARBA" id="ARBA00022989"/>
    </source>
</evidence>
<feature type="transmembrane region" description="Helical" evidence="10">
    <location>
        <begin position="313"/>
        <end position="332"/>
    </location>
</feature>
<feature type="transmembrane region" description="Helical" evidence="10">
    <location>
        <begin position="66"/>
        <end position="85"/>
    </location>
</feature>